<feature type="transmembrane region" description="Helical" evidence="1">
    <location>
        <begin position="125"/>
        <end position="146"/>
    </location>
</feature>
<evidence type="ECO:0000313" key="3">
    <source>
        <dbReference type="Proteomes" id="UP000199075"/>
    </source>
</evidence>
<protein>
    <submittedName>
        <fullName evidence="2">Uncharacterized conserved protein</fullName>
    </submittedName>
</protein>
<keyword evidence="1" id="KW-0812">Transmembrane</keyword>
<dbReference type="RefSeq" id="WP_089676188.1">
    <property type="nucleotide sequence ID" value="NZ_FNIV01000001.1"/>
</dbReference>
<dbReference type="PIRSF" id="PIRSF033239">
    <property type="entry name" value="ExoD"/>
    <property type="match status" value="1"/>
</dbReference>
<feature type="transmembrane region" description="Helical" evidence="1">
    <location>
        <begin position="179"/>
        <end position="197"/>
    </location>
</feature>
<dbReference type="EMBL" id="FNIV01000001">
    <property type="protein sequence ID" value="SDN57125.1"/>
    <property type="molecule type" value="Genomic_DNA"/>
</dbReference>
<gene>
    <name evidence="2" type="ORF">SAMN04487957_10138</name>
</gene>
<dbReference type="STRING" id="419597.SAMN04487957_10138"/>
<dbReference type="PANTHER" id="PTHR41795:SF1">
    <property type="entry name" value="EXOPOLYSACCHARIDE SYNTHESIS PROTEIN"/>
    <property type="match status" value="1"/>
</dbReference>
<organism evidence="2 3">
    <name type="scientific">Halomonas shengliensis</name>
    <dbReference type="NCBI Taxonomy" id="419597"/>
    <lineage>
        <taxon>Bacteria</taxon>
        <taxon>Pseudomonadati</taxon>
        <taxon>Pseudomonadota</taxon>
        <taxon>Gammaproteobacteria</taxon>
        <taxon>Oceanospirillales</taxon>
        <taxon>Halomonadaceae</taxon>
        <taxon>Halomonas</taxon>
    </lineage>
</organism>
<keyword evidence="1" id="KW-1133">Transmembrane helix</keyword>
<dbReference type="AlphaFoldDB" id="A0A1H0CGY8"/>
<sequence length="198" mass="21127">MAAETGPASLGELLERVSHAGRQDHSVSLRALLEAVGRRSFAPFLLVAGLVTLAPLVGDIPGVPTLMASLVLLAVGQLLAGRRSIWLPRWLLERRVSRARFRRVLAWLERPAAWIDRLLKQRLVWLTRPPAHLGVALTCLVVALAMPPMEVIPFSANGAGLALTLFGLALLADDGLLALLGYLLTGGTLAVVLASLMG</sequence>
<dbReference type="PANTHER" id="PTHR41795">
    <property type="entry name" value="EXOPOLYSACCHARIDE SYNTHESIS PROTEIN"/>
    <property type="match status" value="1"/>
</dbReference>
<proteinExistence type="predicted"/>
<dbReference type="Pfam" id="PF06055">
    <property type="entry name" value="ExoD"/>
    <property type="match status" value="1"/>
</dbReference>
<dbReference type="InterPro" id="IPR010331">
    <property type="entry name" value="ExoD"/>
</dbReference>
<feature type="transmembrane region" description="Helical" evidence="1">
    <location>
        <begin position="152"/>
        <end position="172"/>
    </location>
</feature>
<accession>A0A1H0CGY8</accession>
<evidence type="ECO:0000256" key="1">
    <source>
        <dbReference type="SAM" id="Phobius"/>
    </source>
</evidence>
<keyword evidence="1" id="KW-0472">Membrane</keyword>
<keyword evidence="3" id="KW-1185">Reference proteome</keyword>
<dbReference type="Proteomes" id="UP000199075">
    <property type="component" value="Unassembled WGS sequence"/>
</dbReference>
<feature type="transmembrane region" description="Helical" evidence="1">
    <location>
        <begin position="40"/>
        <end position="57"/>
    </location>
</feature>
<reference evidence="3" key="1">
    <citation type="submission" date="2016-10" db="EMBL/GenBank/DDBJ databases">
        <authorList>
            <person name="Varghese N."/>
            <person name="Submissions S."/>
        </authorList>
    </citation>
    <scope>NUCLEOTIDE SEQUENCE [LARGE SCALE GENOMIC DNA]</scope>
    <source>
        <strain evidence="3">CGMCC 1.6444</strain>
    </source>
</reference>
<name>A0A1H0CGY8_9GAMM</name>
<feature type="transmembrane region" description="Helical" evidence="1">
    <location>
        <begin position="63"/>
        <end position="80"/>
    </location>
</feature>
<dbReference type="OrthoDB" id="8635607at2"/>
<evidence type="ECO:0000313" key="2">
    <source>
        <dbReference type="EMBL" id="SDN57125.1"/>
    </source>
</evidence>